<evidence type="ECO:0000313" key="2">
    <source>
        <dbReference type="Proteomes" id="UP000235881"/>
    </source>
</evidence>
<dbReference type="RefSeq" id="WP_102827392.1">
    <property type="nucleotide sequence ID" value="NZ_CP065721.1"/>
</dbReference>
<keyword evidence="1" id="KW-0547">Nucleotide-binding</keyword>
<reference evidence="1 2" key="1">
    <citation type="submission" date="2018-01" db="EMBL/GenBank/DDBJ databases">
        <title>Denitrification phenotypes of diverse strains of Pseudomonas stutzeri.</title>
        <authorList>
            <person name="Milligan D.A."/>
            <person name="Bergaust L."/>
            <person name="Bakken L.R."/>
            <person name="Frostegard A."/>
        </authorList>
    </citation>
    <scope>NUCLEOTIDE SEQUENCE [LARGE SCALE GENOMIC DNA]</scope>
    <source>
        <strain evidence="1 2">DSM 50238</strain>
    </source>
</reference>
<comment type="caution">
    <text evidence="1">The sequence shown here is derived from an EMBL/GenBank/DDBJ whole genome shotgun (WGS) entry which is preliminary data.</text>
</comment>
<dbReference type="Pfam" id="PF14375">
    <property type="entry name" value="Cys_rich_CWC"/>
    <property type="match status" value="1"/>
</dbReference>
<keyword evidence="2" id="KW-1185">Reference proteome</keyword>
<evidence type="ECO:0000313" key="1">
    <source>
        <dbReference type="EMBL" id="PNF77919.1"/>
    </source>
</evidence>
<gene>
    <name evidence="1" type="ORF">CXK95_01085</name>
</gene>
<dbReference type="GO" id="GO:0004386">
    <property type="term" value="F:helicase activity"/>
    <property type="evidence" value="ECO:0007669"/>
    <property type="project" value="UniProtKB-KW"/>
</dbReference>
<dbReference type="Proteomes" id="UP000235881">
    <property type="component" value="Unassembled WGS sequence"/>
</dbReference>
<keyword evidence="1" id="KW-0067">ATP-binding</keyword>
<accession>A0A8E2QFR8</accession>
<keyword evidence="1" id="KW-0378">Hydrolase</keyword>
<dbReference type="AlphaFoldDB" id="A0A8E2QFR8"/>
<keyword evidence="1" id="KW-0347">Helicase</keyword>
<sequence>MSEPVEPSRCPLCGQPNQCADCDPDAQQPCWCMSATIAQDALERVPAALRNRACLCPRCARGEAPVNT</sequence>
<protein>
    <submittedName>
        <fullName evidence="1">DNA or RNA helicase of superfamily II</fullName>
    </submittedName>
</protein>
<dbReference type="EMBL" id="POUK01000001">
    <property type="protein sequence ID" value="PNF77919.1"/>
    <property type="molecule type" value="Genomic_DNA"/>
</dbReference>
<proteinExistence type="predicted"/>
<name>A0A8E2QFR8_9GAMM</name>
<dbReference type="InterPro" id="IPR032720">
    <property type="entry name" value="Cys_rich_CWC"/>
</dbReference>
<organism evidence="1 2">
    <name type="scientific">Stutzerimonas degradans</name>
    <dbReference type="NCBI Taxonomy" id="2968968"/>
    <lineage>
        <taxon>Bacteria</taxon>
        <taxon>Pseudomonadati</taxon>
        <taxon>Pseudomonadota</taxon>
        <taxon>Gammaproteobacteria</taxon>
        <taxon>Pseudomonadales</taxon>
        <taxon>Pseudomonadaceae</taxon>
        <taxon>Stutzerimonas</taxon>
    </lineage>
</organism>